<dbReference type="GO" id="GO:0005615">
    <property type="term" value="C:extracellular space"/>
    <property type="evidence" value="ECO:0007669"/>
    <property type="project" value="TreeGrafter"/>
</dbReference>
<evidence type="ECO:0000256" key="10">
    <source>
        <dbReference type="ARBA" id="ARBA00050859"/>
    </source>
</evidence>
<dbReference type="PRINTS" id="PR00765">
    <property type="entry name" value="CRBOXYPTASEA"/>
</dbReference>
<proteinExistence type="inferred from homology"/>
<accession>A0A7V3KPC5</accession>
<evidence type="ECO:0000256" key="9">
    <source>
        <dbReference type="ARBA" id="ARBA00023049"/>
    </source>
</evidence>
<keyword evidence="5" id="KW-0479">Metal-binding</keyword>
<feature type="active site" description="Proton donor/acceptor" evidence="12">
    <location>
        <position position="374"/>
    </location>
</feature>
<dbReference type="PROSITE" id="PS52035">
    <property type="entry name" value="PEPTIDASE_M14"/>
    <property type="match status" value="1"/>
</dbReference>
<evidence type="ECO:0000256" key="3">
    <source>
        <dbReference type="ARBA" id="ARBA00022645"/>
    </source>
</evidence>
<evidence type="ECO:0000259" key="14">
    <source>
        <dbReference type="PROSITE" id="PS52035"/>
    </source>
</evidence>
<dbReference type="SUPFAM" id="SSF53187">
    <property type="entry name" value="Zn-dependent exopeptidases"/>
    <property type="match status" value="1"/>
</dbReference>
<dbReference type="PANTHER" id="PTHR11705">
    <property type="entry name" value="PROTEASE FAMILY M14 CARBOXYPEPTIDASE A,B"/>
    <property type="match status" value="1"/>
</dbReference>
<evidence type="ECO:0000256" key="5">
    <source>
        <dbReference type="ARBA" id="ARBA00022723"/>
    </source>
</evidence>
<dbReference type="SMART" id="SM00631">
    <property type="entry name" value="Zn_pept"/>
    <property type="match status" value="1"/>
</dbReference>
<evidence type="ECO:0000256" key="11">
    <source>
        <dbReference type="ARBA" id="ARBA00066554"/>
    </source>
</evidence>
<protein>
    <recommendedName>
        <fullName evidence="11">carboxypeptidase T</fullName>
        <ecNumber evidence="11">3.4.17.18</ecNumber>
    </recommendedName>
</protein>
<feature type="signal peptide" evidence="13">
    <location>
        <begin position="1"/>
        <end position="21"/>
    </location>
</feature>
<dbReference type="Gene3D" id="3.40.630.10">
    <property type="entry name" value="Zn peptidases"/>
    <property type="match status" value="1"/>
</dbReference>
<keyword evidence="7" id="KW-0378">Hydrolase</keyword>
<dbReference type="InterPro" id="IPR036116">
    <property type="entry name" value="FN3_sf"/>
</dbReference>
<sequence length="737" mass="84606">MKNLVKLALVIVLIANSSLHAKTLSIVRIYIDNYSELEQKVLRHFPKEEVPEITGVSPKKWYDLLVDEKGLQKIKALNIKYEITVPDLEKEKSKVKDSYHSYDQIVSLLRNYTLSYPTICKIESIGPTYEGRWIYGVKISDNVAIDEEEPEQLFSGCHHAREWASVEVPLFIIDTLLRAYGFDQTITNIVNNREIWVFPVINVDGYVYDYSGGGRSWRKDREPYRNAIGTDPNRNYNGICDSNAIDGWGVINSSSVSHNPSQETFCGKRQHSAKEISAYSEFIKSHKFVTIVDYHSYSELVLAPWGHKQDATPHDDWYNSIGSTMANLIGNLNGGTYTYEKSVTLYPTSGSSTDWEYGWYTNVNGTPCLAFTVEIGTDFYQNTSDLPYIKRQNFNGALFLLQKGDSIYHFMKTIPPAPIIVSPAKDTVLDSIQLIWTVPNKEFNRPTSYEIQILKGLNKVKETFEGNTSLWDIESFSLSTQRAHSSSKSLRSDPVNYAISQARTKFPYYVEPGDSFCLWTYYNIETDYDAAIVEISENLREWLPLENERITGQSSNWIYKKYDISNYTGKSVYFRVRYMTDEYTLNEGIYIDDVYPVASWDSIVTLSNITDTTYVLRDIDTGLYYIRVRAYSNQFGYGNYSTLKKIYLTRSNTLISEAQNRPEISVPSLAKATINIFVSAKDPELIIFDAQGRKVWQIRQKGDVKTTYQLKLQKEGVYFYLFKSGNHQQRGKILYGD</sequence>
<comment type="similarity">
    <text evidence="2 12">Belongs to the peptidase M14 family.</text>
</comment>
<evidence type="ECO:0000313" key="15">
    <source>
        <dbReference type="EMBL" id="HGB36427.1"/>
    </source>
</evidence>
<dbReference type="PANTHER" id="PTHR11705:SF143">
    <property type="entry name" value="SLL0236 PROTEIN"/>
    <property type="match status" value="1"/>
</dbReference>
<feature type="domain" description="Peptidase M14" evidence="14">
    <location>
        <begin position="98"/>
        <end position="404"/>
    </location>
</feature>
<evidence type="ECO:0000256" key="13">
    <source>
        <dbReference type="SAM" id="SignalP"/>
    </source>
</evidence>
<comment type="cofactor">
    <cofactor evidence="1">
        <name>Zn(2+)</name>
        <dbReference type="ChEBI" id="CHEBI:29105"/>
    </cofactor>
</comment>
<dbReference type="SUPFAM" id="SSF49265">
    <property type="entry name" value="Fibronectin type III"/>
    <property type="match status" value="1"/>
</dbReference>
<dbReference type="GO" id="GO:0006508">
    <property type="term" value="P:proteolysis"/>
    <property type="evidence" value="ECO:0007669"/>
    <property type="project" value="UniProtKB-KW"/>
</dbReference>
<dbReference type="AlphaFoldDB" id="A0A7V3KPC5"/>
<evidence type="ECO:0000256" key="12">
    <source>
        <dbReference type="PROSITE-ProRule" id="PRU01379"/>
    </source>
</evidence>
<dbReference type="CDD" id="cd03859">
    <property type="entry name" value="M14_CPT"/>
    <property type="match status" value="1"/>
</dbReference>
<reference evidence="15" key="1">
    <citation type="journal article" date="2020" name="mSystems">
        <title>Genome- and Community-Level Interaction Insights into Carbon Utilization and Element Cycling Functions of Hydrothermarchaeota in Hydrothermal Sediment.</title>
        <authorList>
            <person name="Zhou Z."/>
            <person name="Liu Y."/>
            <person name="Xu W."/>
            <person name="Pan J."/>
            <person name="Luo Z.H."/>
            <person name="Li M."/>
        </authorList>
    </citation>
    <scope>NUCLEOTIDE SEQUENCE [LARGE SCALE GENOMIC DNA]</scope>
    <source>
        <strain evidence="15">SpSt-754</strain>
    </source>
</reference>
<dbReference type="EC" id="3.4.17.18" evidence="11"/>
<name>A0A7V3KPC5_UNCW3</name>
<dbReference type="GO" id="GO:0004181">
    <property type="term" value="F:metallocarboxypeptidase activity"/>
    <property type="evidence" value="ECO:0007669"/>
    <property type="project" value="InterPro"/>
</dbReference>
<evidence type="ECO:0000256" key="6">
    <source>
        <dbReference type="ARBA" id="ARBA00022729"/>
    </source>
</evidence>
<comment type="caution">
    <text evidence="15">The sequence shown here is derived from an EMBL/GenBank/DDBJ whole genome shotgun (WGS) entry which is preliminary data.</text>
</comment>
<feature type="chain" id="PRO_5030740163" description="carboxypeptidase T" evidence="13">
    <location>
        <begin position="22"/>
        <end position="737"/>
    </location>
</feature>
<dbReference type="InterPro" id="IPR000834">
    <property type="entry name" value="Peptidase_M14"/>
</dbReference>
<evidence type="ECO:0000256" key="2">
    <source>
        <dbReference type="ARBA" id="ARBA00005988"/>
    </source>
</evidence>
<comment type="catalytic activity">
    <reaction evidence="10">
        <text>Releases a C-terminal residue, which may be hydrophobic or positively charged.</text>
        <dbReference type="EC" id="3.4.17.18"/>
    </reaction>
</comment>
<keyword evidence="8" id="KW-0862">Zinc</keyword>
<evidence type="ECO:0000256" key="4">
    <source>
        <dbReference type="ARBA" id="ARBA00022670"/>
    </source>
</evidence>
<keyword evidence="6 13" id="KW-0732">Signal</keyword>
<keyword evidence="3" id="KW-0121">Carboxypeptidase</keyword>
<organism evidence="15">
    <name type="scientific">candidate division WOR-3 bacterium</name>
    <dbReference type="NCBI Taxonomy" id="2052148"/>
    <lineage>
        <taxon>Bacteria</taxon>
        <taxon>Bacteria division WOR-3</taxon>
    </lineage>
</organism>
<dbReference type="GO" id="GO:0008270">
    <property type="term" value="F:zinc ion binding"/>
    <property type="evidence" value="ECO:0007669"/>
    <property type="project" value="InterPro"/>
</dbReference>
<evidence type="ECO:0000256" key="7">
    <source>
        <dbReference type="ARBA" id="ARBA00022801"/>
    </source>
</evidence>
<dbReference type="Pfam" id="PF00246">
    <property type="entry name" value="Peptidase_M14"/>
    <property type="match status" value="1"/>
</dbReference>
<dbReference type="Pfam" id="PF20773">
    <property type="entry name" value="InhA-like_MAM"/>
    <property type="match status" value="1"/>
</dbReference>
<evidence type="ECO:0000256" key="8">
    <source>
        <dbReference type="ARBA" id="ARBA00022833"/>
    </source>
</evidence>
<evidence type="ECO:0000256" key="1">
    <source>
        <dbReference type="ARBA" id="ARBA00001947"/>
    </source>
</evidence>
<gene>
    <name evidence="15" type="ORF">ENV38_05950</name>
</gene>
<keyword evidence="9" id="KW-0482">Metalloprotease</keyword>
<dbReference type="InterPro" id="IPR033810">
    <property type="entry name" value="Carboxypeptidase_T"/>
</dbReference>
<keyword evidence="4" id="KW-0645">Protease</keyword>
<dbReference type="EMBL" id="DTGD01000223">
    <property type="protein sequence ID" value="HGB36427.1"/>
    <property type="molecule type" value="Genomic_DNA"/>
</dbReference>
<dbReference type="FunFam" id="3.40.630.10:FF:000084">
    <property type="entry name" value="Carboxypeptidase B2"/>
    <property type="match status" value="1"/>
</dbReference>